<dbReference type="GO" id="GO:0004155">
    <property type="term" value="F:6,7-dihydropteridine reductase activity"/>
    <property type="evidence" value="ECO:0007669"/>
    <property type="project" value="UniProtKB-EC"/>
</dbReference>
<keyword evidence="5" id="KW-0783">Tetrahydrobiopterin biosynthesis</keyword>
<dbReference type="OrthoDB" id="1204at2759"/>
<dbReference type="InterPro" id="IPR002347">
    <property type="entry name" value="SDR_fam"/>
</dbReference>
<comment type="subunit">
    <text evidence="2">Homodimer.</text>
</comment>
<evidence type="ECO:0000256" key="4">
    <source>
        <dbReference type="ARBA" id="ARBA00023002"/>
    </source>
</evidence>
<dbReference type="InterPro" id="IPR020904">
    <property type="entry name" value="Sc_DH/Rdtase_CS"/>
</dbReference>
<sequence>MDSGSIVVYGGSGALGRAIVTDFISKKWTVFSIDFIPNQEATSILLEKNDTLEEQNKRVIGAISCKVDAIVCVAGGWAGGNAASDGKKTIVDVQSIRPIIYSSSLLIVKMTNICARGYLFASSEMMWKQSVHSSLIASHLATKSLKPGGLLLLTGAYPAQRGTPFMIGYGMAKAAVHQLVLSLAEHDSGLPDDVKVNAILPVTLDTPMNRSGMPNADFSTWTPLSEVAETIFKWASKKEPAPTGKLIEIMTKGGKTTYTPK</sequence>
<evidence type="ECO:0000256" key="3">
    <source>
        <dbReference type="ARBA" id="ARBA00022857"/>
    </source>
</evidence>
<dbReference type="GO" id="GO:0005737">
    <property type="term" value="C:cytoplasm"/>
    <property type="evidence" value="ECO:0007669"/>
    <property type="project" value="TreeGrafter"/>
</dbReference>
<dbReference type="Gene3D" id="3.40.50.720">
    <property type="entry name" value="NAD(P)-binding Rossmann-like Domain"/>
    <property type="match status" value="1"/>
</dbReference>
<comment type="caution">
    <text evidence="9">The sequence shown here is derived from an EMBL/GenBank/DDBJ whole genome shotgun (WGS) entry which is preliminary data.</text>
</comment>
<dbReference type="EMBL" id="JAAAHW010006762">
    <property type="protein sequence ID" value="KAF9955367.1"/>
    <property type="molecule type" value="Genomic_DNA"/>
</dbReference>
<evidence type="ECO:0000256" key="2">
    <source>
        <dbReference type="ARBA" id="ARBA00011738"/>
    </source>
</evidence>
<dbReference type="PANTHER" id="PTHR15104">
    <property type="entry name" value="DIHYDROPTERIDINE REDUCTASE"/>
    <property type="match status" value="1"/>
</dbReference>
<comment type="similarity">
    <text evidence="1">Belongs to the short-chain dehydrogenases/reductases (SDR) family.</text>
</comment>
<evidence type="ECO:0000256" key="1">
    <source>
        <dbReference type="ARBA" id="ARBA00006484"/>
    </source>
</evidence>
<dbReference type="FunFam" id="3.40.50.720:FF:000157">
    <property type="entry name" value="Quinoid dihydropteridine reductase"/>
    <property type="match status" value="1"/>
</dbReference>
<dbReference type="SUPFAM" id="SSF51735">
    <property type="entry name" value="NAD(P)-binding Rossmann-fold domains"/>
    <property type="match status" value="1"/>
</dbReference>
<dbReference type="GO" id="GO:0006559">
    <property type="term" value="P:L-phenylalanine catabolic process"/>
    <property type="evidence" value="ECO:0007669"/>
    <property type="project" value="TreeGrafter"/>
</dbReference>
<protein>
    <recommendedName>
        <fullName evidence="7">Dihydropteridine reductase</fullName>
        <ecNumber evidence="6">1.5.1.34</ecNumber>
    </recommendedName>
    <alternativeName>
        <fullName evidence="8">Quinoid dihydropteridine reductase</fullName>
    </alternativeName>
</protein>
<keyword evidence="10" id="KW-1185">Reference proteome</keyword>
<dbReference type="PROSITE" id="PS00061">
    <property type="entry name" value="ADH_SHORT"/>
    <property type="match status" value="1"/>
</dbReference>
<name>A0A9P6LZL7_9FUNG</name>
<proteinExistence type="inferred from homology"/>
<keyword evidence="3" id="KW-0521">NADP</keyword>
<dbReference type="Proteomes" id="UP000749646">
    <property type="component" value="Unassembled WGS sequence"/>
</dbReference>
<evidence type="ECO:0000256" key="6">
    <source>
        <dbReference type="ARBA" id="ARBA00039153"/>
    </source>
</evidence>
<dbReference type="PANTHER" id="PTHR15104:SF0">
    <property type="entry name" value="DIHYDROPTERIDINE REDUCTASE"/>
    <property type="match status" value="1"/>
</dbReference>
<organism evidence="9 10">
    <name type="scientific">Modicella reniformis</name>
    <dbReference type="NCBI Taxonomy" id="1440133"/>
    <lineage>
        <taxon>Eukaryota</taxon>
        <taxon>Fungi</taxon>
        <taxon>Fungi incertae sedis</taxon>
        <taxon>Mucoromycota</taxon>
        <taxon>Mortierellomycotina</taxon>
        <taxon>Mortierellomycetes</taxon>
        <taxon>Mortierellales</taxon>
        <taxon>Mortierellaceae</taxon>
        <taxon>Modicella</taxon>
    </lineage>
</organism>
<dbReference type="Pfam" id="PF13561">
    <property type="entry name" value="adh_short_C2"/>
    <property type="match status" value="1"/>
</dbReference>
<dbReference type="AlphaFoldDB" id="A0A9P6LZL7"/>
<gene>
    <name evidence="9" type="ORF">BGZ65_003429</name>
</gene>
<dbReference type="InterPro" id="IPR036291">
    <property type="entry name" value="NAD(P)-bd_dom_sf"/>
</dbReference>
<dbReference type="GO" id="GO:0006729">
    <property type="term" value="P:tetrahydrobiopterin biosynthetic process"/>
    <property type="evidence" value="ECO:0007669"/>
    <property type="project" value="UniProtKB-KW"/>
</dbReference>
<evidence type="ECO:0000256" key="8">
    <source>
        <dbReference type="ARBA" id="ARBA00041348"/>
    </source>
</evidence>
<evidence type="ECO:0000256" key="5">
    <source>
        <dbReference type="ARBA" id="ARBA00023007"/>
    </source>
</evidence>
<evidence type="ECO:0000256" key="7">
    <source>
        <dbReference type="ARBA" id="ARBA00039520"/>
    </source>
</evidence>
<keyword evidence="4" id="KW-0560">Oxidoreductase</keyword>
<reference evidence="9" key="1">
    <citation type="journal article" date="2020" name="Fungal Divers.">
        <title>Resolving the Mortierellaceae phylogeny through synthesis of multi-gene phylogenetics and phylogenomics.</title>
        <authorList>
            <person name="Vandepol N."/>
            <person name="Liber J."/>
            <person name="Desiro A."/>
            <person name="Na H."/>
            <person name="Kennedy M."/>
            <person name="Barry K."/>
            <person name="Grigoriev I.V."/>
            <person name="Miller A.N."/>
            <person name="O'Donnell K."/>
            <person name="Stajich J.E."/>
            <person name="Bonito G."/>
        </authorList>
    </citation>
    <scope>NUCLEOTIDE SEQUENCE</scope>
    <source>
        <strain evidence="9">MES-2147</strain>
    </source>
</reference>
<dbReference type="EC" id="1.5.1.34" evidence="6"/>
<evidence type="ECO:0000313" key="9">
    <source>
        <dbReference type="EMBL" id="KAF9955367.1"/>
    </source>
</evidence>
<dbReference type="GO" id="GO:0070404">
    <property type="term" value="F:NADH binding"/>
    <property type="evidence" value="ECO:0007669"/>
    <property type="project" value="TreeGrafter"/>
</dbReference>
<dbReference type="PRINTS" id="PR00081">
    <property type="entry name" value="GDHRDH"/>
</dbReference>
<evidence type="ECO:0000313" key="10">
    <source>
        <dbReference type="Proteomes" id="UP000749646"/>
    </source>
</evidence>
<dbReference type="GO" id="GO:0070402">
    <property type="term" value="F:NADPH binding"/>
    <property type="evidence" value="ECO:0007669"/>
    <property type="project" value="TreeGrafter"/>
</dbReference>
<dbReference type="CDD" id="cd05334">
    <property type="entry name" value="DHPR_SDR_c_like"/>
    <property type="match status" value="1"/>
</dbReference>
<accession>A0A9P6LZL7</accession>